<evidence type="ECO:0000313" key="1">
    <source>
        <dbReference type="EMBL" id="KTD49073.1"/>
    </source>
</evidence>
<keyword evidence="2" id="KW-1185">Reference proteome</keyword>
<protein>
    <submittedName>
        <fullName evidence="1">Ankyrin 3</fullName>
    </submittedName>
</protein>
<dbReference type="Proteomes" id="UP000054608">
    <property type="component" value="Unassembled WGS sequence"/>
</dbReference>
<dbReference type="PANTHER" id="PTHR24121:SF23">
    <property type="entry name" value="NO MECHANORECEPTOR POTENTIAL C, ISOFORM H"/>
    <property type="match status" value="1"/>
</dbReference>
<proteinExistence type="predicted"/>
<comment type="caution">
    <text evidence="1">The sequence shown here is derived from an EMBL/GenBank/DDBJ whole genome shotgun (WGS) entry which is preliminary data.</text>
</comment>
<name>A0A0W0XW88_9GAMM</name>
<dbReference type="STRING" id="458.Lrub_1424"/>
<dbReference type="PANTHER" id="PTHR24121">
    <property type="entry name" value="NO MECHANORECEPTOR POTENTIAL C, ISOFORM D-RELATED"/>
    <property type="match status" value="1"/>
</dbReference>
<dbReference type="Gene3D" id="1.25.40.20">
    <property type="entry name" value="Ankyrin repeat-containing domain"/>
    <property type="match status" value="2"/>
</dbReference>
<dbReference type="SUPFAM" id="SSF48403">
    <property type="entry name" value="Ankyrin repeat"/>
    <property type="match status" value="1"/>
</dbReference>
<gene>
    <name evidence="1" type="ORF">Lrub_1424</name>
</gene>
<organism evidence="1 2">
    <name type="scientific">Legionella rubrilucens</name>
    <dbReference type="NCBI Taxonomy" id="458"/>
    <lineage>
        <taxon>Bacteria</taxon>
        <taxon>Pseudomonadati</taxon>
        <taxon>Pseudomonadota</taxon>
        <taxon>Gammaproteobacteria</taxon>
        <taxon>Legionellales</taxon>
        <taxon>Legionellaceae</taxon>
        <taxon>Legionella</taxon>
    </lineage>
</organism>
<evidence type="ECO:0000313" key="2">
    <source>
        <dbReference type="Proteomes" id="UP000054608"/>
    </source>
</evidence>
<dbReference type="SMART" id="SM00248">
    <property type="entry name" value="ANK"/>
    <property type="match status" value="5"/>
</dbReference>
<reference evidence="1 2" key="1">
    <citation type="submission" date="2015-11" db="EMBL/GenBank/DDBJ databases">
        <title>Genomic analysis of 38 Legionella species identifies large and diverse effector repertoires.</title>
        <authorList>
            <person name="Burstein D."/>
            <person name="Amaro F."/>
            <person name="Zusman T."/>
            <person name="Lifshitz Z."/>
            <person name="Cohen O."/>
            <person name="Gilbert J.A."/>
            <person name="Pupko T."/>
            <person name="Shuman H.A."/>
            <person name="Segal G."/>
        </authorList>
    </citation>
    <scope>NUCLEOTIDE SEQUENCE [LARGE SCALE GENOMIC DNA]</scope>
    <source>
        <strain evidence="1 2">WA-270A-C2</strain>
    </source>
</reference>
<dbReference type="EMBL" id="LNYT01000007">
    <property type="protein sequence ID" value="KTD49073.1"/>
    <property type="molecule type" value="Genomic_DNA"/>
</dbReference>
<dbReference type="Pfam" id="PF12796">
    <property type="entry name" value="Ank_2"/>
    <property type="match status" value="1"/>
</dbReference>
<dbReference type="InterPro" id="IPR036770">
    <property type="entry name" value="Ankyrin_rpt-contain_sf"/>
</dbReference>
<dbReference type="AlphaFoldDB" id="A0A0W0XW88"/>
<accession>A0A0W0XW88</accession>
<dbReference type="InterPro" id="IPR002110">
    <property type="entry name" value="Ankyrin_rpt"/>
</dbReference>
<dbReference type="PATRIC" id="fig|458.5.peg.1473"/>
<sequence length="566" mass="63618">MPSTQAPLISLMKKFGYTANHQGICAGLICMTAFAELVDEEERFDRRIELINELHAAKITYEGTTDVREMLRLIRNKVKKHQKLTSFEKRMMGIDAFFAGIELAHHTERYRDFLGEFVAKADIEQLSGVIGSKKIAALGGVEKVYSEPFIGSEKKLKRYLKGLSEVLTEYDKNAGDNANTRLSISLYSPLHRLRIKYLPAEDAWLFTDPNQLPTKKIPSRQLASEIISAFHDKTHSAFEVQVYTVRKNPCLKPVQAQFDQFRQSRTITKDDAEKATKKTAVQTGGTRIAHVAAMHDDVKTLRHLADLNRKYLQVEDNDGYTPMLYAAQYGHKEALAFLASQHEDDLIKTTILGFSPMDLIILNDHAHLIKTLAPYRRLWAGLPESESPLFKAARQVKPGVLLALLELDPHALNQADDRGETAVHLLMRGEIDASLIEKLAGHGADFMKSSAQGVTPLSLAVNRKKWDWVTIMLLNQPTVMETPKSMDASALKDAVFKYLQSLPDTERDHFIQGIKTKSNGFGQWLFNQSAAFKASSLRLFKEESTPFEEFAGELDKRFPAGGDLAL</sequence>